<keyword evidence="2" id="KW-0496">Mitochondrion</keyword>
<organism evidence="2 3">
    <name type="scientific">Plasmodiophora brassicae</name>
    <name type="common">Clubroot disease agent</name>
    <dbReference type="NCBI Taxonomy" id="37360"/>
    <lineage>
        <taxon>Eukaryota</taxon>
        <taxon>Sar</taxon>
        <taxon>Rhizaria</taxon>
        <taxon>Endomyxa</taxon>
        <taxon>Phytomyxea</taxon>
        <taxon>Plasmodiophorida</taxon>
        <taxon>Plasmodiophoridae</taxon>
        <taxon>Plasmodiophora</taxon>
    </lineage>
</organism>
<accession>A0A3P3XZ08</accession>
<feature type="region of interest" description="Disordered" evidence="1">
    <location>
        <begin position="179"/>
        <end position="202"/>
    </location>
</feature>
<dbReference type="Proteomes" id="UP000290189">
    <property type="component" value="Unassembled WGS sequence"/>
</dbReference>
<name>A0A3P3XZ08_PLABS</name>
<dbReference type="AlphaFoldDB" id="A0A3P3XZ08"/>
<evidence type="ECO:0000313" key="2">
    <source>
        <dbReference type="EMBL" id="SPQ93196.1"/>
    </source>
</evidence>
<dbReference type="EMBL" id="OVEO01000001">
    <property type="protein sequence ID" value="SPQ93196.1"/>
    <property type="molecule type" value="Genomic_DNA"/>
</dbReference>
<protein>
    <submittedName>
        <fullName evidence="2">Uncharacterized protein</fullName>
    </submittedName>
</protein>
<gene>
    <name evidence="2" type="ORF">PLBR_LOCUS411</name>
</gene>
<reference evidence="2 3" key="1">
    <citation type="submission" date="2018-03" db="EMBL/GenBank/DDBJ databases">
        <authorList>
            <person name="Fogelqvist J."/>
        </authorList>
    </citation>
    <scope>NUCLEOTIDE SEQUENCE [LARGE SCALE GENOMIC DNA]</scope>
</reference>
<geneLocation type="mitochondrion" evidence="2"/>
<evidence type="ECO:0000256" key="1">
    <source>
        <dbReference type="SAM" id="MobiDB-lite"/>
    </source>
</evidence>
<sequence length="202" mass="23255">MSNAESAVEEVVRNVPPVGRRLQDKNREWTEKKRLKERDFGFIRYSSEVIDDPFAADTASSGYIAPADRFHTDTVGEFKETRDAELARIEQRREQKRQHILSSERQRLERMQQDDKKSRERIAKMREIAQVKPSNNKNSVAYNPVTLSYNNTPDGHALQREHNRVLYRAALRSKMLHERSNGGFNPITGADTRLADVGPPPP</sequence>
<proteinExistence type="predicted"/>
<evidence type="ECO:0000313" key="3">
    <source>
        <dbReference type="Proteomes" id="UP000290189"/>
    </source>
</evidence>